<keyword evidence="7" id="KW-1185">Reference proteome</keyword>
<dbReference type="OrthoDB" id="9811701at2"/>
<reference evidence="6 7" key="1">
    <citation type="submission" date="2016-03" db="EMBL/GenBank/DDBJ databases">
        <title>Complete genome sequence of Shewanella psychrophila WP2, a deep sea bacterium isolated from west Pacific sediment.</title>
        <authorList>
            <person name="Xu G."/>
            <person name="Jian H."/>
        </authorList>
    </citation>
    <scope>NUCLEOTIDE SEQUENCE [LARGE SCALE GENOMIC DNA]</scope>
    <source>
        <strain evidence="6 7">WP2</strain>
    </source>
</reference>
<dbReference type="PANTHER" id="PTHR30249">
    <property type="entry name" value="PUTATIVE SEROTONIN TRANSPORTER"/>
    <property type="match status" value="1"/>
</dbReference>
<keyword evidence="3 5" id="KW-1133">Transmembrane helix</keyword>
<proteinExistence type="predicted"/>
<accession>A0A1S6HQE8</accession>
<feature type="transmembrane region" description="Helical" evidence="5">
    <location>
        <begin position="36"/>
        <end position="56"/>
    </location>
</feature>
<dbReference type="STRING" id="225848.Sps_02615"/>
<evidence type="ECO:0000313" key="7">
    <source>
        <dbReference type="Proteomes" id="UP000189545"/>
    </source>
</evidence>
<dbReference type="KEGG" id="spsw:Sps_02615"/>
<sequence>MSMFEDTGLALVGIFSLVMTLACYSGAKYAYGKLKFWWLSPIMLAPLGIISLVLLLDIPLPSYFHFSHLLTLMLTPAVIAFAVPIYRERHLIAKYPLTLSIGVIFGLLLGLISSWSLSKLVSLPPELAQSVLVRFVSTPFAMEATSSFGGVPELTAMLVLLTGVLGMIICEPIFRLAKISTSLGKGAALGASAHGVGAAKASEIGEEEGVIASLTMIFTGIAMVLTAPLFSPLFT</sequence>
<organism evidence="6 7">
    <name type="scientific">Shewanella psychrophila</name>
    <dbReference type="NCBI Taxonomy" id="225848"/>
    <lineage>
        <taxon>Bacteria</taxon>
        <taxon>Pseudomonadati</taxon>
        <taxon>Pseudomonadota</taxon>
        <taxon>Gammaproteobacteria</taxon>
        <taxon>Alteromonadales</taxon>
        <taxon>Shewanellaceae</taxon>
        <taxon>Shewanella</taxon>
    </lineage>
</organism>
<dbReference type="Pfam" id="PF04172">
    <property type="entry name" value="LrgB"/>
    <property type="match status" value="1"/>
</dbReference>
<dbReference type="GO" id="GO:0016787">
    <property type="term" value="F:hydrolase activity"/>
    <property type="evidence" value="ECO:0007669"/>
    <property type="project" value="UniProtKB-KW"/>
</dbReference>
<evidence type="ECO:0000256" key="3">
    <source>
        <dbReference type="ARBA" id="ARBA00022989"/>
    </source>
</evidence>
<keyword evidence="2 5" id="KW-0812">Transmembrane</keyword>
<feature type="transmembrane region" description="Helical" evidence="5">
    <location>
        <begin position="95"/>
        <end position="117"/>
    </location>
</feature>
<keyword evidence="4 5" id="KW-0472">Membrane</keyword>
<evidence type="ECO:0000313" key="6">
    <source>
        <dbReference type="EMBL" id="AQS37767.1"/>
    </source>
</evidence>
<dbReference type="GO" id="GO:0016020">
    <property type="term" value="C:membrane"/>
    <property type="evidence" value="ECO:0007669"/>
    <property type="project" value="UniProtKB-SubCell"/>
</dbReference>
<dbReference type="PANTHER" id="PTHR30249:SF16">
    <property type="entry name" value="INNER MEMBRANE PROTEIN"/>
    <property type="match status" value="1"/>
</dbReference>
<keyword evidence="6" id="KW-0378">Hydrolase</keyword>
<feature type="transmembrane region" description="Helical" evidence="5">
    <location>
        <begin position="6"/>
        <end position="24"/>
    </location>
</feature>
<feature type="transmembrane region" description="Helical" evidence="5">
    <location>
        <begin position="210"/>
        <end position="230"/>
    </location>
</feature>
<dbReference type="AlphaFoldDB" id="A0A1S6HQE8"/>
<feature type="transmembrane region" description="Helical" evidence="5">
    <location>
        <begin position="62"/>
        <end position="83"/>
    </location>
</feature>
<dbReference type="RefSeq" id="WP_077755670.1">
    <property type="nucleotide sequence ID" value="NZ_CP014782.1"/>
</dbReference>
<evidence type="ECO:0000256" key="2">
    <source>
        <dbReference type="ARBA" id="ARBA00022692"/>
    </source>
</evidence>
<protein>
    <submittedName>
        <fullName evidence="6">Putative effector of murein hydrolase</fullName>
    </submittedName>
</protein>
<gene>
    <name evidence="6" type="ORF">Sps_02615</name>
</gene>
<comment type="subcellular location">
    <subcellularLocation>
        <location evidence="1">Membrane</location>
        <topology evidence="1">Multi-pass membrane protein</topology>
    </subcellularLocation>
</comment>
<dbReference type="Proteomes" id="UP000189545">
    <property type="component" value="Chromosome"/>
</dbReference>
<evidence type="ECO:0000256" key="4">
    <source>
        <dbReference type="ARBA" id="ARBA00023136"/>
    </source>
</evidence>
<feature type="transmembrane region" description="Helical" evidence="5">
    <location>
        <begin position="154"/>
        <end position="174"/>
    </location>
</feature>
<name>A0A1S6HQE8_9GAMM</name>
<dbReference type="InterPro" id="IPR007300">
    <property type="entry name" value="CidB/LrgB"/>
</dbReference>
<dbReference type="EMBL" id="CP014782">
    <property type="protein sequence ID" value="AQS37767.1"/>
    <property type="molecule type" value="Genomic_DNA"/>
</dbReference>
<evidence type="ECO:0000256" key="5">
    <source>
        <dbReference type="SAM" id="Phobius"/>
    </source>
</evidence>
<evidence type="ECO:0000256" key="1">
    <source>
        <dbReference type="ARBA" id="ARBA00004141"/>
    </source>
</evidence>